<gene>
    <name evidence="1" type="ORF">Hamer_G014464</name>
</gene>
<sequence>MWWGQNVVGQNVVRSICGGVKMVRSSCGGAKMWWVERVVGSRCGEGVWGQDVVGSICGQMWWGQDVVGDGDGRDKLWGQDVVGSRCGRDKLWWGQDVVGLREWCGQDLVGSRCGGVNMWWGLDVGWSRCGGVNMWWGENVVGTSCGGVKMWWGQESGGVNMWWGQESGGVNMWWGQESAHGDDVSSLNVLATVPAPRQHRVTPLPKVTFEAPCSSGRPFFTLDFQLEELRCLLDKLRQDGGGGHAVWSQRGCGGETGVCHRSYSPFMLARRSQPSERTSCHWRVVL</sequence>
<reference evidence="1" key="1">
    <citation type="journal article" date="2021" name="Sci. Adv.">
        <title>The American lobster genome reveals insights on longevity, neural, and immune adaptations.</title>
        <authorList>
            <person name="Polinski J.M."/>
            <person name="Zimin A.V."/>
            <person name="Clark K.F."/>
            <person name="Kohn A.B."/>
            <person name="Sadowski N."/>
            <person name="Timp W."/>
            <person name="Ptitsyn A."/>
            <person name="Khanna P."/>
            <person name="Romanova D.Y."/>
            <person name="Williams P."/>
            <person name="Greenwood S.J."/>
            <person name="Moroz L.L."/>
            <person name="Walt D.R."/>
            <person name="Bodnar A.G."/>
        </authorList>
    </citation>
    <scope>NUCLEOTIDE SEQUENCE</scope>
    <source>
        <strain evidence="1">GMGI-L3</strain>
    </source>
</reference>
<name>A0A8J5MTP5_HOMAM</name>
<dbReference type="AlphaFoldDB" id="A0A8J5MTP5"/>
<dbReference type="Proteomes" id="UP000747542">
    <property type="component" value="Unassembled WGS sequence"/>
</dbReference>
<proteinExistence type="predicted"/>
<evidence type="ECO:0000313" key="2">
    <source>
        <dbReference type="Proteomes" id="UP000747542"/>
    </source>
</evidence>
<evidence type="ECO:0000313" key="1">
    <source>
        <dbReference type="EMBL" id="KAG7164000.1"/>
    </source>
</evidence>
<organism evidence="1 2">
    <name type="scientific">Homarus americanus</name>
    <name type="common">American lobster</name>
    <dbReference type="NCBI Taxonomy" id="6706"/>
    <lineage>
        <taxon>Eukaryota</taxon>
        <taxon>Metazoa</taxon>
        <taxon>Ecdysozoa</taxon>
        <taxon>Arthropoda</taxon>
        <taxon>Crustacea</taxon>
        <taxon>Multicrustacea</taxon>
        <taxon>Malacostraca</taxon>
        <taxon>Eumalacostraca</taxon>
        <taxon>Eucarida</taxon>
        <taxon>Decapoda</taxon>
        <taxon>Pleocyemata</taxon>
        <taxon>Astacidea</taxon>
        <taxon>Nephropoidea</taxon>
        <taxon>Nephropidae</taxon>
        <taxon>Homarus</taxon>
    </lineage>
</organism>
<comment type="caution">
    <text evidence="1">The sequence shown here is derived from an EMBL/GenBank/DDBJ whole genome shotgun (WGS) entry which is preliminary data.</text>
</comment>
<keyword evidence="2" id="KW-1185">Reference proteome</keyword>
<dbReference type="EMBL" id="JAHLQT010026055">
    <property type="protein sequence ID" value="KAG7164000.1"/>
    <property type="molecule type" value="Genomic_DNA"/>
</dbReference>
<protein>
    <submittedName>
        <fullName evidence="1">Uncharacterized protein</fullName>
    </submittedName>
</protein>
<accession>A0A8J5MTP5</accession>